<dbReference type="InterPro" id="IPR028061">
    <property type="entry name" value="Fis1_TPR_C"/>
</dbReference>
<evidence type="ECO:0000256" key="2">
    <source>
        <dbReference type="SAM" id="Phobius"/>
    </source>
</evidence>
<dbReference type="Pfam" id="PF14853">
    <property type="entry name" value="Fis1_TPR_C"/>
    <property type="match status" value="1"/>
</dbReference>
<dbReference type="PANTHER" id="PTHR13247:SF0">
    <property type="entry name" value="MITOCHONDRIAL FISSION 1 PROTEIN"/>
    <property type="match status" value="1"/>
</dbReference>
<evidence type="ECO:0000313" key="4">
    <source>
        <dbReference type="Proteomes" id="UP001530293"/>
    </source>
</evidence>
<feature type="transmembrane region" description="Helical" evidence="2">
    <location>
        <begin position="137"/>
        <end position="156"/>
    </location>
</feature>
<evidence type="ECO:0000256" key="1">
    <source>
        <dbReference type="SAM" id="MobiDB-lite"/>
    </source>
</evidence>
<dbReference type="InterPro" id="IPR016543">
    <property type="entry name" value="Fis1"/>
</dbReference>
<dbReference type="PANTHER" id="PTHR13247">
    <property type="entry name" value="TETRATRICOPEPTIDE REPEAT PROTEIN 11 TPR REPEAT PROTEIN 11"/>
    <property type="match status" value="1"/>
</dbReference>
<gene>
    <name evidence="3" type="ORF">ACHAWU_006156</name>
</gene>
<dbReference type="Proteomes" id="UP001530293">
    <property type="component" value="Unassembled WGS sequence"/>
</dbReference>
<dbReference type="AlphaFoldDB" id="A0ABD3M1J1"/>
<protein>
    <recommendedName>
        <fullName evidence="5">Mitochondrial fission 1 protein</fullName>
    </recommendedName>
</protein>
<proteinExistence type="predicted"/>
<keyword evidence="2" id="KW-0812">Transmembrane</keyword>
<dbReference type="Gene3D" id="1.25.40.10">
    <property type="entry name" value="Tetratricopeptide repeat domain"/>
    <property type="match status" value="1"/>
</dbReference>
<reference evidence="3 4" key="1">
    <citation type="submission" date="2024-10" db="EMBL/GenBank/DDBJ databases">
        <title>Updated reference genomes for cyclostephanoid diatoms.</title>
        <authorList>
            <person name="Roberts W.R."/>
            <person name="Alverson A.J."/>
        </authorList>
    </citation>
    <scope>NUCLEOTIDE SEQUENCE [LARGE SCALE GENOMIC DNA]</scope>
    <source>
        <strain evidence="3 4">AJA232-27</strain>
    </source>
</reference>
<name>A0ABD3M1J1_9STRA</name>
<feature type="region of interest" description="Disordered" evidence="1">
    <location>
        <begin position="1"/>
        <end position="20"/>
    </location>
</feature>
<keyword evidence="2" id="KW-1133">Transmembrane helix</keyword>
<comment type="caution">
    <text evidence="3">The sequence shown here is derived from an EMBL/GenBank/DDBJ whole genome shotgun (WGS) entry which is preliminary data.</text>
</comment>
<dbReference type="InterPro" id="IPR011990">
    <property type="entry name" value="TPR-like_helical_dom_sf"/>
</dbReference>
<evidence type="ECO:0000313" key="3">
    <source>
        <dbReference type="EMBL" id="KAL3757848.1"/>
    </source>
</evidence>
<keyword evidence="4" id="KW-1185">Reference proteome</keyword>
<accession>A0ABD3M1J1</accession>
<feature type="compositionally biased region" description="Basic and acidic residues" evidence="1">
    <location>
        <begin position="7"/>
        <end position="20"/>
    </location>
</feature>
<sequence>MRTSKQLQKEKRQQLDEKLALQHPSNSLLDELSSKYTADPTPDNSFQYAFSLCKSTDPNELKYSISILDSLMKNGYEHEVDCMYGSAVAHYLLGEYDTCRSICEAILRTRPENDAAAELHSAAISCKDEADEKKARNIAVGGTVAIAAVGLAFLLGGKRKH</sequence>
<evidence type="ECO:0008006" key="5">
    <source>
        <dbReference type="Google" id="ProtNLM"/>
    </source>
</evidence>
<dbReference type="SUPFAM" id="SSF48452">
    <property type="entry name" value="TPR-like"/>
    <property type="match status" value="1"/>
</dbReference>
<dbReference type="EMBL" id="JALLBG020000250">
    <property type="protein sequence ID" value="KAL3757848.1"/>
    <property type="molecule type" value="Genomic_DNA"/>
</dbReference>
<keyword evidence="2" id="KW-0472">Membrane</keyword>
<organism evidence="3 4">
    <name type="scientific">Discostella pseudostelligera</name>
    <dbReference type="NCBI Taxonomy" id="259834"/>
    <lineage>
        <taxon>Eukaryota</taxon>
        <taxon>Sar</taxon>
        <taxon>Stramenopiles</taxon>
        <taxon>Ochrophyta</taxon>
        <taxon>Bacillariophyta</taxon>
        <taxon>Coscinodiscophyceae</taxon>
        <taxon>Thalassiosirophycidae</taxon>
        <taxon>Stephanodiscales</taxon>
        <taxon>Stephanodiscaceae</taxon>
        <taxon>Discostella</taxon>
    </lineage>
</organism>